<proteinExistence type="predicted"/>
<dbReference type="PANTHER" id="PTHR46060:SF1">
    <property type="entry name" value="MARINER MOS1 TRANSPOSASE-LIKE PROTEIN"/>
    <property type="match status" value="1"/>
</dbReference>
<organism evidence="1">
    <name type="scientific">Bactrocera dorsalis</name>
    <name type="common">Oriental fruit fly</name>
    <name type="synonym">Dacus dorsalis</name>
    <dbReference type="NCBI Taxonomy" id="27457"/>
    <lineage>
        <taxon>Eukaryota</taxon>
        <taxon>Metazoa</taxon>
        <taxon>Ecdysozoa</taxon>
        <taxon>Arthropoda</taxon>
        <taxon>Hexapoda</taxon>
        <taxon>Insecta</taxon>
        <taxon>Pterygota</taxon>
        <taxon>Neoptera</taxon>
        <taxon>Endopterygota</taxon>
        <taxon>Diptera</taxon>
        <taxon>Brachycera</taxon>
        <taxon>Muscomorpha</taxon>
        <taxon>Tephritoidea</taxon>
        <taxon>Tephritidae</taxon>
        <taxon>Bactrocera</taxon>
        <taxon>Bactrocera</taxon>
    </lineage>
</organism>
<dbReference type="AlphaFoldDB" id="A0A034VHW5"/>
<evidence type="ECO:0000313" key="1">
    <source>
        <dbReference type="EMBL" id="JAC41138.1"/>
    </source>
</evidence>
<dbReference type="InterPro" id="IPR052709">
    <property type="entry name" value="Transposase-MT_Hybrid"/>
</dbReference>
<dbReference type="EMBL" id="GAKP01017814">
    <property type="protein sequence ID" value="JAC41138.1"/>
    <property type="molecule type" value="Transcribed_RNA"/>
</dbReference>
<protein>
    <recommendedName>
        <fullName evidence="2">Mos1 transposase HTH domain-containing protein</fullName>
    </recommendedName>
</protein>
<dbReference type="PANTHER" id="PTHR46060">
    <property type="entry name" value="MARINER MOS1 TRANSPOSASE-LIKE PROTEIN"/>
    <property type="match status" value="1"/>
</dbReference>
<sequence length="125" mass="14153">CVRNQISGAETNRTLEKTFGNNCLTRASVFDWQKVFKESRKRVDDEPHLGRPLTSTYDQHVNEIKKLVLETGRLIVRDLIGLVGTSDGSVKTILKHNLGLKKLKFSKNIFALTSVKQCFSTTRMS</sequence>
<reference evidence="1" key="1">
    <citation type="journal article" date="2014" name="BMC Genomics">
        <title>Characterizing the developmental transcriptome of the oriental fruit fly, Bactrocera dorsalis (Diptera: Tephritidae) through comparative genomic analysis with Drosophila melanogaster utilizing modENCODE datasets.</title>
        <authorList>
            <person name="Geib S.M."/>
            <person name="Calla B."/>
            <person name="Hall B."/>
            <person name="Hou S."/>
            <person name="Manoukis N.C."/>
        </authorList>
    </citation>
    <scope>NUCLEOTIDE SEQUENCE</scope>
    <source>
        <strain evidence="1">Punador</strain>
    </source>
</reference>
<evidence type="ECO:0008006" key="2">
    <source>
        <dbReference type="Google" id="ProtNLM"/>
    </source>
</evidence>
<name>A0A034VHW5_BACDO</name>
<feature type="non-terminal residue" evidence="1">
    <location>
        <position position="1"/>
    </location>
</feature>
<accession>A0A034VHW5</accession>
<gene>
    <name evidence="1" type="primary">YK006</name>
</gene>